<keyword evidence="2" id="KW-0732">Signal</keyword>
<feature type="compositionally biased region" description="Acidic residues" evidence="1">
    <location>
        <begin position="257"/>
        <end position="271"/>
    </location>
</feature>
<dbReference type="EMBL" id="CP119316">
    <property type="protein sequence ID" value="WEK45421.1"/>
    <property type="molecule type" value="Genomic_DNA"/>
</dbReference>
<dbReference type="AlphaFoldDB" id="A0AAJ5X4E4"/>
<evidence type="ECO:0000256" key="1">
    <source>
        <dbReference type="SAM" id="MobiDB-lite"/>
    </source>
</evidence>
<sequence>MKGFTRFSSLLAATAALAIVAPASAQETPRATQYSETLKLPDWVGIWYPDWSQLFGGRAAAKPQLTPQAQAAYDKYLADTKANGPDQYAQAHCLPPGLPGMMQQPYPIEILYSPGRVTIFAEAYSQVRRIYTDGRKNPADPDLFFNGNSVGHWEGDTLVIETVGLNTETQLAPGIGHSEKLRVDEKIWLEKPGQLVDEMSFTDPETLTAPFVTRVVYKLDNQFPIREYVCGENNHLITGATGAGANIDLGLDPNDTPVEDDPFGSDGDPDDAAPAPAGN</sequence>
<evidence type="ECO:0000256" key="2">
    <source>
        <dbReference type="SAM" id="SignalP"/>
    </source>
</evidence>
<feature type="region of interest" description="Disordered" evidence="1">
    <location>
        <begin position="248"/>
        <end position="279"/>
    </location>
</feature>
<dbReference type="Proteomes" id="UP001218362">
    <property type="component" value="Chromosome"/>
</dbReference>
<gene>
    <name evidence="3" type="ORF">P0Y56_10280</name>
</gene>
<evidence type="ECO:0000313" key="4">
    <source>
        <dbReference type="Proteomes" id="UP001218362"/>
    </source>
</evidence>
<protein>
    <submittedName>
        <fullName evidence="3">Uncharacterized protein</fullName>
    </submittedName>
</protein>
<evidence type="ECO:0000313" key="3">
    <source>
        <dbReference type="EMBL" id="WEK45421.1"/>
    </source>
</evidence>
<proteinExistence type="predicted"/>
<accession>A0AAJ5X4E4</accession>
<feature type="chain" id="PRO_5042564912" evidence="2">
    <location>
        <begin position="26"/>
        <end position="279"/>
    </location>
</feature>
<dbReference type="KEGG" id="acob:P0Y56_10280"/>
<feature type="signal peptide" evidence="2">
    <location>
        <begin position="1"/>
        <end position="25"/>
    </location>
</feature>
<reference evidence="3" key="1">
    <citation type="submission" date="2023-03" db="EMBL/GenBank/DDBJ databases">
        <title>Andean soil-derived lignocellulolytic bacterial consortium as a source of novel taxa and putative plastic-active enzymes.</title>
        <authorList>
            <person name="Diaz-Garcia L."/>
            <person name="Chuvochina M."/>
            <person name="Feuerriegel G."/>
            <person name="Bunk B."/>
            <person name="Sproer C."/>
            <person name="Streit W.R."/>
            <person name="Rodriguez L.M."/>
            <person name="Overmann J."/>
            <person name="Jimenez D.J."/>
        </authorList>
    </citation>
    <scope>NUCLEOTIDE SEQUENCE</scope>
    <source>
        <strain evidence="3">MAG 26</strain>
    </source>
</reference>
<name>A0AAJ5X4E4_9SPHN</name>
<organism evidence="3 4">
    <name type="scientific">Candidatus Andeanibacterium colombiense</name>
    <dbReference type="NCBI Taxonomy" id="3121345"/>
    <lineage>
        <taxon>Bacteria</taxon>
        <taxon>Pseudomonadati</taxon>
        <taxon>Pseudomonadota</taxon>
        <taxon>Alphaproteobacteria</taxon>
        <taxon>Sphingomonadales</taxon>
        <taxon>Sphingomonadaceae</taxon>
        <taxon>Candidatus Andeanibacterium</taxon>
    </lineage>
</organism>